<organism evidence="2 3">
    <name type="scientific">Streptacidiphilus cavernicola</name>
    <dbReference type="NCBI Taxonomy" id="3342716"/>
    <lineage>
        <taxon>Bacteria</taxon>
        <taxon>Bacillati</taxon>
        <taxon>Actinomycetota</taxon>
        <taxon>Actinomycetes</taxon>
        <taxon>Kitasatosporales</taxon>
        <taxon>Streptomycetaceae</taxon>
        <taxon>Streptacidiphilus</taxon>
    </lineage>
</organism>
<gene>
    <name evidence="2" type="ORF">ACEZDE_06620</name>
</gene>
<comment type="caution">
    <text evidence="2">The sequence shown here is derived from an EMBL/GenBank/DDBJ whole genome shotgun (WGS) entry which is preliminary data.</text>
</comment>
<reference evidence="2 3" key="1">
    <citation type="submission" date="2024-09" db="EMBL/GenBank/DDBJ databases">
        <authorList>
            <person name="Lee S.D."/>
        </authorList>
    </citation>
    <scope>NUCLEOTIDE SEQUENCE [LARGE SCALE GENOMIC DNA]</scope>
    <source>
        <strain evidence="2 3">N8-3</strain>
    </source>
</reference>
<dbReference type="EMBL" id="JBHFAB010000004">
    <property type="protein sequence ID" value="MFC1416316.1"/>
    <property type="molecule type" value="Genomic_DNA"/>
</dbReference>
<dbReference type="SUPFAM" id="SSF55729">
    <property type="entry name" value="Acyl-CoA N-acyltransferases (Nat)"/>
    <property type="match status" value="1"/>
</dbReference>
<name>A0ABV6VRW5_9ACTN</name>
<evidence type="ECO:0000313" key="2">
    <source>
        <dbReference type="EMBL" id="MFC1416316.1"/>
    </source>
</evidence>
<sequence>MTSAPNNHRPRSHPHPLLALLLDAADGRFPAADGAVTVMPGLGRGLECATAFTGHAVIATALSDAAVQAQQPDGFGGSMAPDFLRWIAGPDGWIGSIDNVLVARGTGGPPQLLPDDTAAADPTTGPAGTGTAHRLRYAREVRENVQVYGDKRGLVILAAGVAGRRELSIEAAPEGVGQGWGRSLLADALTVLPPDEPVFAAVAPGNARSLRAFLATGFAPIGSEVLIRPQPRP</sequence>
<dbReference type="Proteomes" id="UP001592531">
    <property type="component" value="Unassembled WGS sequence"/>
</dbReference>
<accession>A0ABV6VRW5</accession>
<proteinExistence type="predicted"/>
<protein>
    <recommendedName>
        <fullName evidence="4">GNAT family N-acetyltransferase</fullName>
    </recommendedName>
</protein>
<dbReference type="InterPro" id="IPR016181">
    <property type="entry name" value="Acyl_CoA_acyltransferase"/>
</dbReference>
<feature type="region of interest" description="Disordered" evidence="1">
    <location>
        <begin position="108"/>
        <end position="130"/>
    </location>
</feature>
<evidence type="ECO:0008006" key="4">
    <source>
        <dbReference type="Google" id="ProtNLM"/>
    </source>
</evidence>
<evidence type="ECO:0000256" key="1">
    <source>
        <dbReference type="SAM" id="MobiDB-lite"/>
    </source>
</evidence>
<dbReference type="RefSeq" id="WP_380533469.1">
    <property type="nucleotide sequence ID" value="NZ_JBHFAB010000004.1"/>
</dbReference>
<feature type="compositionally biased region" description="Low complexity" evidence="1">
    <location>
        <begin position="114"/>
        <end position="130"/>
    </location>
</feature>
<evidence type="ECO:0000313" key="3">
    <source>
        <dbReference type="Proteomes" id="UP001592531"/>
    </source>
</evidence>
<keyword evidence="3" id="KW-1185">Reference proteome</keyword>